<gene>
    <name evidence="2" type="ORF">RFH47_04550</name>
</gene>
<organism evidence="2 3">
    <name type="scientific">Acinetobacter rudis</name>
    <dbReference type="NCBI Taxonomy" id="632955"/>
    <lineage>
        <taxon>Bacteria</taxon>
        <taxon>Pseudomonadati</taxon>
        <taxon>Pseudomonadota</taxon>
        <taxon>Gammaproteobacteria</taxon>
        <taxon>Moraxellales</taxon>
        <taxon>Moraxellaceae</taxon>
        <taxon>Acinetobacter</taxon>
    </lineage>
</organism>
<protein>
    <recommendedName>
        <fullName evidence="1">DUF6160 domain-containing protein</fullName>
    </recommendedName>
</protein>
<sequence length="771" mass="82787">MNYVERINQTRKTWVYSYLGLVIGLIMSQAHALQAMDDGALREIDGQDGVNINFEYDKIKIDQLALRDQVSTEATRPQGLSAQLNQITIDRGQLADGKKLGAQLGFDVYSGATAQPGLNLIVQSTLGKVRAEQFMLCASQDCATTQSLGAFEFESYNPMQFNMLTSKGLFNQDSKAVLGLSIKDASLALLQKDQNGVAHKFALQNFTFNWNSTGYMYVDSQAGLTLKTGTDGFADFQRDDTTGRSGVNLEFGVNGQGLIRGGMSGRLVNGFVQFGAGKNPSELLATTANNNTGANGVKLRIEGQFTNDLDQLGDKATTLELGSAGQYAYGLRFENITALRTRSNVVGNEQGDLALSHERSGISMDGIYLNLVNSSMIKLPENMVLNNIYLGTNSGAKASKLVQSTDYQQLLAQTAVNPYSAVLALRQVDLMAMSRRGRFIATPDITVKDQLPSTEPTKWGLGIPIHNLNANIAVYGKTSDGVNDFIATKDANNIPILKTVKGSERLGFSAAVSTQGVSSDGSKTTSLLLIDGSDNNNYANGTVTPTDYYLGIRNIDMLFNGYGSIGLENGQVNVSMPDLRLVVAAQLAAGYLPGAKYRSCPSMGGCYAPSNSFIRNNDVLAGIKIRLAGAMNFAVIPRSNVLGANNNLPASELGFVGMLNLNANTFMNNAIQLVDADGSTLGLDNLSGAIAFDNRLALTKDSIQVGTSFVFNPQKTPDAVLRAKDINLYPASVVNDKTIVGNPQRLGEFAITGGRLDTQMSITPRDTPFKF</sequence>
<dbReference type="EMBL" id="JAVIDL010000006">
    <property type="protein sequence ID" value="MDQ8935005.1"/>
    <property type="molecule type" value="Genomic_DNA"/>
</dbReference>
<accession>A0AAW8J8W0</accession>
<dbReference type="AlphaFoldDB" id="A0AAW8J8W0"/>
<dbReference type="Pfam" id="PF19657">
    <property type="entry name" value="DUF6160"/>
    <property type="match status" value="1"/>
</dbReference>
<reference evidence="2" key="1">
    <citation type="submission" date="2023-08" db="EMBL/GenBank/DDBJ databases">
        <title>Emergence of clinically-relevant ST2 carbapenem-resistant Acinetobacter baumannii strains in hospital sewages in Zhejiang, East of China.</title>
        <authorList>
            <person name="Kaichao C."/>
            <person name="Zhang R."/>
        </authorList>
    </citation>
    <scope>NUCLEOTIDE SEQUENCE</scope>
    <source>
        <strain evidence="2">M-RB-37</strain>
    </source>
</reference>
<feature type="domain" description="DUF6160" evidence="1">
    <location>
        <begin position="19"/>
        <end position="90"/>
    </location>
</feature>
<evidence type="ECO:0000313" key="2">
    <source>
        <dbReference type="EMBL" id="MDQ8935005.1"/>
    </source>
</evidence>
<name>A0AAW8J8W0_9GAMM</name>
<dbReference type="Proteomes" id="UP001243844">
    <property type="component" value="Unassembled WGS sequence"/>
</dbReference>
<evidence type="ECO:0000259" key="1">
    <source>
        <dbReference type="Pfam" id="PF19657"/>
    </source>
</evidence>
<evidence type="ECO:0000313" key="3">
    <source>
        <dbReference type="Proteomes" id="UP001243844"/>
    </source>
</evidence>
<dbReference type="InterPro" id="IPR046158">
    <property type="entry name" value="DUF6160"/>
</dbReference>
<comment type="caution">
    <text evidence="2">The sequence shown here is derived from an EMBL/GenBank/DDBJ whole genome shotgun (WGS) entry which is preliminary data.</text>
</comment>
<proteinExistence type="predicted"/>